<keyword evidence="12" id="KW-1185">Reference proteome</keyword>
<keyword evidence="7 9" id="KW-0472">Membrane</keyword>
<evidence type="ECO:0000259" key="10">
    <source>
        <dbReference type="SMART" id="SM00563"/>
    </source>
</evidence>
<evidence type="ECO:0000256" key="8">
    <source>
        <dbReference type="ARBA" id="ARBA00023315"/>
    </source>
</evidence>
<protein>
    <submittedName>
        <fullName evidence="11">Vacuolar protein sorting protein vps66</fullName>
    </submittedName>
</protein>
<feature type="transmembrane region" description="Helical" evidence="9">
    <location>
        <begin position="87"/>
        <end position="106"/>
    </location>
</feature>
<keyword evidence="4 9" id="KW-0812">Transmembrane</keyword>
<evidence type="ECO:0000256" key="9">
    <source>
        <dbReference type="SAM" id="Phobius"/>
    </source>
</evidence>
<organism evidence="11 12">
    <name type="scientific">Coemansia thaxteri</name>
    <dbReference type="NCBI Taxonomy" id="2663907"/>
    <lineage>
        <taxon>Eukaryota</taxon>
        <taxon>Fungi</taxon>
        <taxon>Fungi incertae sedis</taxon>
        <taxon>Zoopagomycota</taxon>
        <taxon>Kickxellomycotina</taxon>
        <taxon>Kickxellomycetes</taxon>
        <taxon>Kickxellales</taxon>
        <taxon>Kickxellaceae</taxon>
        <taxon>Coemansia</taxon>
    </lineage>
</organism>
<keyword evidence="5 9" id="KW-1133">Transmembrane helix</keyword>
<comment type="subcellular location">
    <subcellularLocation>
        <location evidence="1">Membrane</location>
    </subcellularLocation>
</comment>
<feature type="transmembrane region" description="Helical" evidence="9">
    <location>
        <begin position="51"/>
        <end position="75"/>
    </location>
</feature>
<accession>A0A9W8BG60</accession>
<dbReference type="AlphaFoldDB" id="A0A9W8BG60"/>
<evidence type="ECO:0000313" key="12">
    <source>
        <dbReference type="Proteomes" id="UP001150907"/>
    </source>
</evidence>
<proteinExistence type="inferred from homology"/>
<evidence type="ECO:0000256" key="6">
    <source>
        <dbReference type="ARBA" id="ARBA00023098"/>
    </source>
</evidence>
<name>A0A9W8BG60_9FUNG</name>
<keyword evidence="6" id="KW-0443">Lipid metabolism</keyword>
<dbReference type="SMART" id="SM00563">
    <property type="entry name" value="PlsC"/>
    <property type="match status" value="1"/>
</dbReference>
<dbReference type="PANTHER" id="PTHR23063:SF60">
    <property type="entry name" value="LYSOPHOSPHATIDIC ACID:OLEOYL-COA ACYLTRANSFERASE 1"/>
    <property type="match status" value="1"/>
</dbReference>
<keyword evidence="3" id="KW-0808">Transferase</keyword>
<comment type="caution">
    <text evidence="11">The sequence shown here is derived from an EMBL/GenBank/DDBJ whole genome shotgun (WGS) entry which is preliminary data.</text>
</comment>
<dbReference type="PANTHER" id="PTHR23063">
    <property type="entry name" value="PHOSPHOLIPID ACYLTRANSFERASE"/>
    <property type="match status" value="1"/>
</dbReference>
<reference evidence="11" key="1">
    <citation type="submission" date="2022-07" db="EMBL/GenBank/DDBJ databases">
        <title>Phylogenomic reconstructions and comparative analyses of Kickxellomycotina fungi.</title>
        <authorList>
            <person name="Reynolds N.K."/>
            <person name="Stajich J.E."/>
            <person name="Barry K."/>
            <person name="Grigoriev I.V."/>
            <person name="Crous P."/>
            <person name="Smith M.E."/>
        </authorList>
    </citation>
    <scope>NUCLEOTIDE SEQUENCE</scope>
    <source>
        <strain evidence="11">IMI 214461</strain>
    </source>
</reference>
<evidence type="ECO:0000256" key="5">
    <source>
        <dbReference type="ARBA" id="ARBA00022989"/>
    </source>
</evidence>
<sequence>MEKYSKWRDSGTGIHPFLQPVPARAQQAALTKALDFVKNYLIGPLVSVVRLSALAVTAAFDVTTSAIGTLIVVPVIKRAWVRCTQAVWARVALLIIGFCSIDFKVVSLQKGRRSAADSAGSSGRKRGVKSGDIIVANHVSYVDILYLVAKYSPVFVALDNASTYAKPISVWAALVAPARQTPALLPAKEARPLKSIIEEARLKSLGPVVVFPENATSNGRALLQFLPVFENPENLDPKSDIHVLALKYPFHSFSPAYSVGSQLGHLFGMCCQVFNSLSVRQLEQSEAPSIKDSPMFCDSGADAVDLDEAVKEKMLQMSRLRMTKLTAMDKRDFLSFYYMRVKGYRPTI</sequence>
<gene>
    <name evidence="11" type="primary">vps66</name>
    <name evidence="11" type="ORF">H4R26_004434</name>
</gene>
<feature type="domain" description="Phospholipid/glycerol acyltransferase" evidence="10">
    <location>
        <begin position="132"/>
        <end position="251"/>
    </location>
</feature>
<comment type="similarity">
    <text evidence="2">Belongs to the 1-acyl-sn-glycerol-3-phosphate acyltransferase family.</text>
</comment>
<dbReference type="GO" id="GO:0006629">
    <property type="term" value="P:lipid metabolic process"/>
    <property type="evidence" value="ECO:0007669"/>
    <property type="project" value="UniProtKB-KW"/>
</dbReference>
<dbReference type="Proteomes" id="UP001150907">
    <property type="component" value="Unassembled WGS sequence"/>
</dbReference>
<evidence type="ECO:0000256" key="3">
    <source>
        <dbReference type="ARBA" id="ARBA00022679"/>
    </source>
</evidence>
<dbReference type="InterPro" id="IPR002123">
    <property type="entry name" value="Plipid/glycerol_acylTrfase"/>
</dbReference>
<dbReference type="EMBL" id="JANBQF010000482">
    <property type="protein sequence ID" value="KAJ2000815.1"/>
    <property type="molecule type" value="Genomic_DNA"/>
</dbReference>
<evidence type="ECO:0000256" key="7">
    <source>
        <dbReference type="ARBA" id="ARBA00023136"/>
    </source>
</evidence>
<evidence type="ECO:0000256" key="2">
    <source>
        <dbReference type="ARBA" id="ARBA00008655"/>
    </source>
</evidence>
<keyword evidence="8" id="KW-0012">Acyltransferase</keyword>
<dbReference type="GO" id="GO:0016746">
    <property type="term" value="F:acyltransferase activity"/>
    <property type="evidence" value="ECO:0007669"/>
    <property type="project" value="UniProtKB-KW"/>
</dbReference>
<evidence type="ECO:0000256" key="1">
    <source>
        <dbReference type="ARBA" id="ARBA00004370"/>
    </source>
</evidence>
<evidence type="ECO:0000313" key="11">
    <source>
        <dbReference type="EMBL" id="KAJ2000815.1"/>
    </source>
</evidence>
<evidence type="ECO:0000256" key="4">
    <source>
        <dbReference type="ARBA" id="ARBA00022692"/>
    </source>
</evidence>
<dbReference type="GO" id="GO:0016020">
    <property type="term" value="C:membrane"/>
    <property type="evidence" value="ECO:0007669"/>
    <property type="project" value="UniProtKB-SubCell"/>
</dbReference>
<dbReference type="OrthoDB" id="272512at2759"/>